<evidence type="ECO:0000256" key="2">
    <source>
        <dbReference type="ARBA" id="ARBA00001946"/>
    </source>
</evidence>
<dbReference type="EMBL" id="JASFZW010000005">
    <property type="protein sequence ID" value="KAK2078253.1"/>
    <property type="molecule type" value="Genomic_DNA"/>
</dbReference>
<keyword evidence="8" id="KW-0464">Manganese</keyword>
<name>A0AAD9IIM2_PROWI</name>
<reference evidence="12" key="1">
    <citation type="submission" date="2021-01" db="EMBL/GenBank/DDBJ databases">
        <authorList>
            <person name="Eckstrom K.M.E."/>
        </authorList>
    </citation>
    <scope>NUCLEOTIDE SEQUENCE</scope>
    <source>
        <strain evidence="12">UVCC 0001</strain>
    </source>
</reference>
<feature type="compositionally biased region" description="Low complexity" evidence="10">
    <location>
        <begin position="47"/>
        <end position="59"/>
    </location>
</feature>
<sequence>MQESLLLSEDRKVHGSGMFASVCSWSSFDGGSMSQLAEVDHGSQDGSASAASLSPSLAAQGSGEHSHHGASRAPLRGFFSALRAVAHGLMPHGAADAAAPRAPEPAFGAVEAAVRPALYWLGGQGGAARAADESEDEDAAHARLQEAASASRWLKSDCQDEVAVVRDFAGVPGQLFVGVFDGHGPFGRAAACFAARALPGLMADSGAFSGAGACPAERELAAAAACVAVHAEMASGRAGFDPAMSGTTACFAVLCGCEVMLGNVGDSRAVVVRRAAREAPRPAKAPSTRQSARVEAAGGEVRRLLDGDGLPAGAARVFARGDAMSPGLAMSRSLGDAAAHALGVLATPEVSWHLLDRERDAALALATDGVWDVVSDDDAARLVAALAPSAAGGLTLEAMERWKRGAPPGGAALIDDIAAVIVHVAPPAPGGAPASDASFHGARRASSRTHPDPLLARRVPPSLAAAAGSNEEANALYGAWLADPELNPCTRPPRAFFSDVLGAAPPPVPLASALPSDGPALVVGPAALEDMVRRGSDTATAIAAAGGAQALETRPGLRVAVAAAAPRPVEALRPVRRAYLRPGASGSDSSTTPSPVVARHDDHKVRGGRRQAANALGRVYSLDNTSLWASVTRTRSLDENSVGGGLEEAAVASAPALGPRLLSSFSSRTSPRVLRPLDEPN</sequence>
<evidence type="ECO:0000256" key="9">
    <source>
        <dbReference type="RuleBase" id="RU003465"/>
    </source>
</evidence>
<dbReference type="Proteomes" id="UP001255856">
    <property type="component" value="Unassembled WGS sequence"/>
</dbReference>
<dbReference type="AlphaFoldDB" id="A0AAD9IIM2"/>
<dbReference type="GO" id="GO:0004722">
    <property type="term" value="F:protein serine/threonine phosphatase activity"/>
    <property type="evidence" value="ECO:0007669"/>
    <property type="project" value="UniProtKB-EC"/>
</dbReference>
<feature type="region of interest" description="Disordered" evidence="10">
    <location>
        <begin position="36"/>
        <end position="71"/>
    </location>
</feature>
<dbReference type="GO" id="GO:0046872">
    <property type="term" value="F:metal ion binding"/>
    <property type="evidence" value="ECO:0007669"/>
    <property type="project" value="UniProtKB-KW"/>
</dbReference>
<comment type="similarity">
    <text evidence="9">Belongs to the PP2C family.</text>
</comment>
<organism evidence="12 13">
    <name type="scientific">Prototheca wickerhamii</name>
    <dbReference type="NCBI Taxonomy" id="3111"/>
    <lineage>
        <taxon>Eukaryota</taxon>
        <taxon>Viridiplantae</taxon>
        <taxon>Chlorophyta</taxon>
        <taxon>core chlorophytes</taxon>
        <taxon>Trebouxiophyceae</taxon>
        <taxon>Chlorellales</taxon>
        <taxon>Chlorellaceae</taxon>
        <taxon>Prototheca</taxon>
    </lineage>
</organism>
<keyword evidence="13" id="KW-1185">Reference proteome</keyword>
<keyword evidence="5 9" id="KW-0378">Hydrolase</keyword>
<dbReference type="PROSITE" id="PS01032">
    <property type="entry name" value="PPM_1"/>
    <property type="match status" value="1"/>
</dbReference>
<evidence type="ECO:0000256" key="4">
    <source>
        <dbReference type="ARBA" id="ARBA00022723"/>
    </source>
</evidence>
<keyword evidence="7 9" id="KW-0904">Protein phosphatase</keyword>
<dbReference type="InterPro" id="IPR000222">
    <property type="entry name" value="PP2C_BS"/>
</dbReference>
<dbReference type="Gene3D" id="3.60.40.10">
    <property type="entry name" value="PPM-type phosphatase domain"/>
    <property type="match status" value="1"/>
</dbReference>
<dbReference type="PANTHER" id="PTHR47992">
    <property type="entry name" value="PROTEIN PHOSPHATASE"/>
    <property type="match status" value="1"/>
</dbReference>
<comment type="caution">
    <text evidence="12">The sequence shown here is derived from an EMBL/GenBank/DDBJ whole genome shotgun (WGS) entry which is preliminary data.</text>
</comment>
<dbReference type="InterPro" id="IPR015655">
    <property type="entry name" value="PP2C"/>
</dbReference>
<evidence type="ECO:0000256" key="7">
    <source>
        <dbReference type="ARBA" id="ARBA00022912"/>
    </source>
</evidence>
<evidence type="ECO:0000256" key="8">
    <source>
        <dbReference type="ARBA" id="ARBA00023211"/>
    </source>
</evidence>
<dbReference type="InterPro" id="IPR036457">
    <property type="entry name" value="PPM-type-like_dom_sf"/>
</dbReference>
<dbReference type="SMART" id="SM00332">
    <property type="entry name" value="PP2Cc"/>
    <property type="match status" value="1"/>
</dbReference>
<protein>
    <recommendedName>
        <fullName evidence="3">protein-serine/threonine phosphatase</fullName>
        <ecNumber evidence="3">3.1.3.16</ecNumber>
    </recommendedName>
</protein>
<feature type="region of interest" description="Disordered" evidence="10">
    <location>
        <begin position="431"/>
        <end position="457"/>
    </location>
</feature>
<evidence type="ECO:0000256" key="1">
    <source>
        <dbReference type="ARBA" id="ARBA00001936"/>
    </source>
</evidence>
<feature type="domain" description="PPM-type phosphatase" evidence="11">
    <location>
        <begin position="144"/>
        <end position="424"/>
    </location>
</feature>
<dbReference type="Pfam" id="PF00481">
    <property type="entry name" value="PP2C"/>
    <property type="match status" value="1"/>
</dbReference>
<keyword evidence="6" id="KW-0460">Magnesium</keyword>
<evidence type="ECO:0000256" key="3">
    <source>
        <dbReference type="ARBA" id="ARBA00013081"/>
    </source>
</evidence>
<evidence type="ECO:0000256" key="10">
    <source>
        <dbReference type="SAM" id="MobiDB-lite"/>
    </source>
</evidence>
<feature type="region of interest" description="Disordered" evidence="10">
    <location>
        <begin position="276"/>
        <end position="296"/>
    </location>
</feature>
<evidence type="ECO:0000256" key="5">
    <source>
        <dbReference type="ARBA" id="ARBA00022801"/>
    </source>
</evidence>
<dbReference type="PROSITE" id="PS51746">
    <property type="entry name" value="PPM_2"/>
    <property type="match status" value="1"/>
</dbReference>
<dbReference type="EC" id="3.1.3.16" evidence="3"/>
<keyword evidence="4" id="KW-0479">Metal-binding</keyword>
<feature type="region of interest" description="Disordered" evidence="10">
    <location>
        <begin position="580"/>
        <end position="604"/>
    </location>
</feature>
<comment type="cofactor">
    <cofactor evidence="2">
        <name>Mg(2+)</name>
        <dbReference type="ChEBI" id="CHEBI:18420"/>
    </cofactor>
</comment>
<accession>A0AAD9IIM2</accession>
<dbReference type="SUPFAM" id="SSF81606">
    <property type="entry name" value="PP2C-like"/>
    <property type="match status" value="1"/>
</dbReference>
<proteinExistence type="inferred from homology"/>
<feature type="region of interest" description="Disordered" evidence="10">
    <location>
        <begin position="660"/>
        <end position="681"/>
    </location>
</feature>
<gene>
    <name evidence="12" type="ORF">QBZ16_004122</name>
</gene>
<comment type="cofactor">
    <cofactor evidence="1">
        <name>Mn(2+)</name>
        <dbReference type="ChEBI" id="CHEBI:29035"/>
    </cofactor>
</comment>
<dbReference type="InterPro" id="IPR001932">
    <property type="entry name" value="PPM-type_phosphatase-like_dom"/>
</dbReference>
<evidence type="ECO:0000313" key="12">
    <source>
        <dbReference type="EMBL" id="KAK2078253.1"/>
    </source>
</evidence>
<evidence type="ECO:0000313" key="13">
    <source>
        <dbReference type="Proteomes" id="UP001255856"/>
    </source>
</evidence>
<evidence type="ECO:0000259" key="11">
    <source>
        <dbReference type="PROSITE" id="PS51746"/>
    </source>
</evidence>
<evidence type="ECO:0000256" key="6">
    <source>
        <dbReference type="ARBA" id="ARBA00022842"/>
    </source>
</evidence>